<keyword evidence="1 3" id="KW-0597">Phosphoprotein</keyword>
<dbReference type="InterPro" id="IPR011006">
    <property type="entry name" value="CheY-like_superfamily"/>
</dbReference>
<protein>
    <recommendedName>
        <fullName evidence="4">Response regulatory domain-containing protein</fullName>
    </recommendedName>
</protein>
<reference evidence="5 6" key="1">
    <citation type="journal article" date="2016" name="Nat. Commun.">
        <title>Thousands of microbial genomes shed light on interconnected biogeochemical processes in an aquifer system.</title>
        <authorList>
            <person name="Anantharaman K."/>
            <person name="Brown C.T."/>
            <person name="Hug L.A."/>
            <person name="Sharon I."/>
            <person name="Castelle C.J."/>
            <person name="Probst A.J."/>
            <person name="Thomas B.C."/>
            <person name="Singh A."/>
            <person name="Wilkins M.J."/>
            <person name="Karaoz U."/>
            <person name="Brodie E.L."/>
            <person name="Williams K.H."/>
            <person name="Hubbard S.S."/>
            <person name="Banfield J.F."/>
        </authorList>
    </citation>
    <scope>NUCLEOTIDE SEQUENCE [LARGE SCALE GENOMIC DNA]</scope>
</reference>
<accession>A0A1F7RYA6</accession>
<name>A0A1F7RYA6_9BACT</name>
<dbReference type="PANTHER" id="PTHR44591">
    <property type="entry name" value="STRESS RESPONSE REGULATOR PROTEIN 1"/>
    <property type="match status" value="1"/>
</dbReference>
<evidence type="ECO:0000256" key="1">
    <source>
        <dbReference type="ARBA" id="ARBA00022553"/>
    </source>
</evidence>
<dbReference type="GO" id="GO:0000160">
    <property type="term" value="P:phosphorelay signal transduction system"/>
    <property type="evidence" value="ECO:0007669"/>
    <property type="project" value="UniProtKB-KW"/>
</dbReference>
<sequence>MIIRCPKCNNLFKPIKYRTASDGSKYVECFTCNYAFKPPATEAGSLETPAASEDDTALDSGSEYPIIEFIEPDSAEIFSETKSEANEKNHKKIGAAQKIKASQAEIVKRAMEDKSTPDFIQQVKHTQPITDRKPRIMIIDDTAFFRRVLSDLFEENEYEVITAVDGLDGINKIKNEQARLDLLLLDLQLPKMSGFEVLDNLRRTGIIKNFPVLIITGIHQKTEEVRLVKQLGATGYISKANPPEYFLFRVNQILKPSEAVWVEPEESQQD</sequence>
<evidence type="ECO:0000256" key="3">
    <source>
        <dbReference type="PROSITE-ProRule" id="PRU00169"/>
    </source>
</evidence>
<dbReference type="CDD" id="cd00156">
    <property type="entry name" value="REC"/>
    <property type="match status" value="1"/>
</dbReference>
<proteinExistence type="predicted"/>
<feature type="domain" description="Response regulatory" evidence="4">
    <location>
        <begin position="135"/>
        <end position="254"/>
    </location>
</feature>
<dbReference type="EMBL" id="MGDD01000123">
    <property type="protein sequence ID" value="OGL46555.1"/>
    <property type="molecule type" value="Genomic_DNA"/>
</dbReference>
<organism evidence="5 6">
    <name type="scientific">Candidatus Schekmanbacteria bacterium RBG_13_48_7</name>
    <dbReference type="NCBI Taxonomy" id="1817878"/>
    <lineage>
        <taxon>Bacteria</taxon>
        <taxon>Candidatus Schekmaniibacteriota</taxon>
    </lineage>
</organism>
<dbReference type="PANTHER" id="PTHR44591:SF14">
    <property type="entry name" value="PROTEIN PILG"/>
    <property type="match status" value="1"/>
</dbReference>
<dbReference type="InterPro" id="IPR001789">
    <property type="entry name" value="Sig_transdc_resp-reg_receiver"/>
</dbReference>
<dbReference type="InterPro" id="IPR050595">
    <property type="entry name" value="Bact_response_regulator"/>
</dbReference>
<dbReference type="Proteomes" id="UP000179266">
    <property type="component" value="Unassembled WGS sequence"/>
</dbReference>
<dbReference type="PROSITE" id="PS50110">
    <property type="entry name" value="RESPONSE_REGULATORY"/>
    <property type="match status" value="1"/>
</dbReference>
<keyword evidence="2" id="KW-0902">Two-component regulatory system</keyword>
<evidence type="ECO:0000256" key="2">
    <source>
        <dbReference type="ARBA" id="ARBA00023012"/>
    </source>
</evidence>
<dbReference type="SUPFAM" id="SSF52172">
    <property type="entry name" value="CheY-like"/>
    <property type="match status" value="1"/>
</dbReference>
<gene>
    <name evidence="5" type="ORF">A2161_22320</name>
</gene>
<evidence type="ECO:0000259" key="4">
    <source>
        <dbReference type="PROSITE" id="PS50110"/>
    </source>
</evidence>
<dbReference type="SMART" id="SM00448">
    <property type="entry name" value="REC"/>
    <property type="match status" value="1"/>
</dbReference>
<comment type="caution">
    <text evidence="5">The sequence shown here is derived from an EMBL/GenBank/DDBJ whole genome shotgun (WGS) entry which is preliminary data.</text>
</comment>
<dbReference type="Pfam" id="PF00072">
    <property type="entry name" value="Response_reg"/>
    <property type="match status" value="1"/>
</dbReference>
<dbReference type="AlphaFoldDB" id="A0A1F7RYA6"/>
<feature type="modified residue" description="4-aspartylphosphate" evidence="3">
    <location>
        <position position="186"/>
    </location>
</feature>
<evidence type="ECO:0000313" key="6">
    <source>
        <dbReference type="Proteomes" id="UP000179266"/>
    </source>
</evidence>
<dbReference type="Gene3D" id="3.40.50.2300">
    <property type="match status" value="1"/>
</dbReference>
<evidence type="ECO:0000313" key="5">
    <source>
        <dbReference type="EMBL" id="OGL46555.1"/>
    </source>
</evidence>